<evidence type="ECO:0000256" key="5">
    <source>
        <dbReference type="ARBA" id="ARBA00023242"/>
    </source>
</evidence>
<dbReference type="Pfam" id="PF11754">
    <property type="entry name" value="Velvet"/>
    <property type="match status" value="2"/>
</dbReference>
<dbReference type="GO" id="GO:0030435">
    <property type="term" value="P:sporulation resulting in formation of a cellular spore"/>
    <property type="evidence" value="ECO:0007669"/>
    <property type="project" value="UniProtKB-KW"/>
</dbReference>
<evidence type="ECO:0000259" key="7">
    <source>
        <dbReference type="PROSITE" id="PS51821"/>
    </source>
</evidence>
<keyword evidence="4" id="KW-0804">Transcription</keyword>
<keyword evidence="5" id="KW-0539">Nucleus</keyword>
<dbReference type="PROSITE" id="PS51821">
    <property type="entry name" value="VELVET"/>
    <property type="match status" value="1"/>
</dbReference>
<organism evidence="8 9">
    <name type="scientific">Lipomyces starkeyi NRRL Y-11557</name>
    <dbReference type="NCBI Taxonomy" id="675824"/>
    <lineage>
        <taxon>Eukaryota</taxon>
        <taxon>Fungi</taxon>
        <taxon>Dikarya</taxon>
        <taxon>Ascomycota</taxon>
        <taxon>Saccharomycotina</taxon>
        <taxon>Lipomycetes</taxon>
        <taxon>Lipomycetales</taxon>
        <taxon>Lipomycetaceae</taxon>
        <taxon>Lipomyces</taxon>
    </lineage>
</organism>
<keyword evidence="2" id="KW-0749">Sporulation</keyword>
<evidence type="ECO:0000256" key="1">
    <source>
        <dbReference type="ARBA" id="ARBA00004123"/>
    </source>
</evidence>
<dbReference type="PANTHER" id="PTHR33572">
    <property type="entry name" value="SPORE DEVELOPMENT REGULATOR VOSA"/>
    <property type="match status" value="1"/>
</dbReference>
<dbReference type="Proteomes" id="UP000094385">
    <property type="component" value="Unassembled WGS sequence"/>
</dbReference>
<keyword evidence="9" id="KW-1185">Reference proteome</keyword>
<keyword evidence="3" id="KW-0805">Transcription regulation</keyword>
<reference evidence="8 9" key="1">
    <citation type="journal article" date="2016" name="Proc. Natl. Acad. Sci. U.S.A.">
        <title>Comparative genomics of biotechnologically important yeasts.</title>
        <authorList>
            <person name="Riley R."/>
            <person name="Haridas S."/>
            <person name="Wolfe K.H."/>
            <person name="Lopes M.R."/>
            <person name="Hittinger C.T."/>
            <person name="Goeker M."/>
            <person name="Salamov A.A."/>
            <person name="Wisecaver J.H."/>
            <person name="Long T.M."/>
            <person name="Calvey C.H."/>
            <person name="Aerts A.L."/>
            <person name="Barry K.W."/>
            <person name="Choi C."/>
            <person name="Clum A."/>
            <person name="Coughlan A.Y."/>
            <person name="Deshpande S."/>
            <person name="Douglass A.P."/>
            <person name="Hanson S.J."/>
            <person name="Klenk H.-P."/>
            <person name="LaButti K.M."/>
            <person name="Lapidus A."/>
            <person name="Lindquist E.A."/>
            <person name="Lipzen A.M."/>
            <person name="Meier-Kolthoff J.P."/>
            <person name="Ohm R.A."/>
            <person name="Otillar R.P."/>
            <person name="Pangilinan J.L."/>
            <person name="Peng Y."/>
            <person name="Rokas A."/>
            <person name="Rosa C.A."/>
            <person name="Scheuner C."/>
            <person name="Sibirny A.A."/>
            <person name="Slot J.C."/>
            <person name="Stielow J.B."/>
            <person name="Sun H."/>
            <person name="Kurtzman C.P."/>
            <person name="Blackwell M."/>
            <person name="Grigoriev I.V."/>
            <person name="Jeffries T.W."/>
        </authorList>
    </citation>
    <scope>NUCLEOTIDE SEQUENCE [LARGE SCALE GENOMIC DNA]</scope>
    <source>
        <strain evidence="8 9">NRRL Y-11557</strain>
    </source>
</reference>
<sequence>MPASPADSHARVNLQVLSAPSADVGASPNITEQTNHATSLSVDCRPTNALLRPLPEDMPTSDNSVSLTVHPEARTQLVEKHTHQTSRSISRKEHGRHSSAPSQQEPQPLARRPQDMDGPPSFTSYTAQFYIIQQPDRARSCGNADRDRRCLDPPPVLKLEVRSLATGAVDIPYMKRYSWIVQCFLYSADSNNGQGEQLSLHSGGRLLIRGNMVGNAQYADLGIDGHKGESCYFCFPDLSFSTAGYYRLKFQWAWIDQNIPSHNHQVRSMGMMGYQISDVFRVYSAKDFPSMLPMTPISLALKRHGLWIRGGIQRTRRSDHPRQVPASRSKQVPEQEEHDEADAPTNNSSSIVSRKKRRTDG</sequence>
<comment type="subcellular location">
    <subcellularLocation>
        <location evidence="1">Nucleus</location>
    </subcellularLocation>
</comment>
<dbReference type="OrthoDB" id="4095971at2759"/>
<feature type="domain" description="Velvet" evidence="7">
    <location>
        <begin position="122"/>
        <end position="311"/>
    </location>
</feature>
<feature type="region of interest" description="Disordered" evidence="6">
    <location>
        <begin position="312"/>
        <end position="361"/>
    </location>
</feature>
<accession>A0A1E3Q941</accession>
<evidence type="ECO:0000256" key="3">
    <source>
        <dbReference type="ARBA" id="ARBA00023015"/>
    </source>
</evidence>
<proteinExistence type="predicted"/>
<dbReference type="EMBL" id="KV454292">
    <property type="protein sequence ID" value="ODQ74225.1"/>
    <property type="molecule type" value="Genomic_DNA"/>
</dbReference>
<evidence type="ECO:0000256" key="2">
    <source>
        <dbReference type="ARBA" id="ARBA00022969"/>
    </source>
</evidence>
<name>A0A1E3Q941_LIPST</name>
<protein>
    <recommendedName>
        <fullName evidence="7">Velvet domain-containing protein</fullName>
    </recommendedName>
</protein>
<feature type="region of interest" description="Disordered" evidence="6">
    <location>
        <begin position="22"/>
        <end position="44"/>
    </location>
</feature>
<dbReference type="STRING" id="675824.A0A1E3Q941"/>
<dbReference type="InterPro" id="IPR038491">
    <property type="entry name" value="Velvet_dom_sf"/>
</dbReference>
<dbReference type="GO" id="GO:0005634">
    <property type="term" value="C:nucleus"/>
    <property type="evidence" value="ECO:0007669"/>
    <property type="project" value="UniProtKB-SubCell"/>
</dbReference>
<evidence type="ECO:0000256" key="4">
    <source>
        <dbReference type="ARBA" id="ARBA00023163"/>
    </source>
</evidence>
<dbReference type="InterPro" id="IPR037525">
    <property type="entry name" value="Velvet_dom"/>
</dbReference>
<gene>
    <name evidence="8" type="ORF">LIPSTDRAFT_2224</name>
</gene>
<feature type="compositionally biased region" description="Polar residues" evidence="6">
    <location>
        <begin position="28"/>
        <end position="41"/>
    </location>
</feature>
<dbReference type="Gene3D" id="2.60.40.3960">
    <property type="entry name" value="Velvet domain"/>
    <property type="match status" value="1"/>
</dbReference>
<evidence type="ECO:0000256" key="6">
    <source>
        <dbReference type="SAM" id="MobiDB-lite"/>
    </source>
</evidence>
<feature type="region of interest" description="Disordered" evidence="6">
    <location>
        <begin position="75"/>
        <end position="120"/>
    </location>
</feature>
<dbReference type="PANTHER" id="PTHR33572:SF17">
    <property type="entry name" value="SEXUAL DEVELOPMENT REGULATOR VELC"/>
    <property type="match status" value="1"/>
</dbReference>
<dbReference type="AlphaFoldDB" id="A0A1E3Q941"/>
<evidence type="ECO:0000313" key="8">
    <source>
        <dbReference type="EMBL" id="ODQ74225.1"/>
    </source>
</evidence>
<dbReference type="InterPro" id="IPR021740">
    <property type="entry name" value="Velvet"/>
</dbReference>
<evidence type="ECO:0000313" key="9">
    <source>
        <dbReference type="Proteomes" id="UP000094385"/>
    </source>
</evidence>